<dbReference type="AlphaFoldDB" id="A0A166V195"/>
<feature type="compositionally biased region" description="Low complexity" evidence="1">
    <location>
        <begin position="180"/>
        <end position="201"/>
    </location>
</feature>
<gene>
    <name evidence="2" type="ORF">FIBSPDRAFT_848634</name>
</gene>
<evidence type="ECO:0000313" key="2">
    <source>
        <dbReference type="EMBL" id="KZP32247.1"/>
    </source>
</evidence>
<accession>A0A166V195</accession>
<protein>
    <submittedName>
        <fullName evidence="2">Uncharacterized protein</fullName>
    </submittedName>
</protein>
<evidence type="ECO:0000313" key="3">
    <source>
        <dbReference type="Proteomes" id="UP000076532"/>
    </source>
</evidence>
<name>A0A166V195_9AGAM</name>
<proteinExistence type="predicted"/>
<feature type="region of interest" description="Disordered" evidence="1">
    <location>
        <begin position="92"/>
        <end position="237"/>
    </location>
</feature>
<feature type="compositionally biased region" description="Low complexity" evidence="1">
    <location>
        <begin position="132"/>
        <end position="150"/>
    </location>
</feature>
<dbReference type="OrthoDB" id="2537258at2759"/>
<evidence type="ECO:0000256" key="1">
    <source>
        <dbReference type="SAM" id="MobiDB-lite"/>
    </source>
</evidence>
<dbReference type="Proteomes" id="UP000076532">
    <property type="component" value="Unassembled WGS sequence"/>
</dbReference>
<reference evidence="2 3" key="1">
    <citation type="journal article" date="2016" name="Mol. Biol. Evol.">
        <title>Comparative Genomics of Early-Diverging Mushroom-Forming Fungi Provides Insights into the Origins of Lignocellulose Decay Capabilities.</title>
        <authorList>
            <person name="Nagy L.G."/>
            <person name="Riley R."/>
            <person name="Tritt A."/>
            <person name="Adam C."/>
            <person name="Daum C."/>
            <person name="Floudas D."/>
            <person name="Sun H."/>
            <person name="Yadav J.S."/>
            <person name="Pangilinan J."/>
            <person name="Larsson K.H."/>
            <person name="Matsuura K."/>
            <person name="Barry K."/>
            <person name="Labutti K."/>
            <person name="Kuo R."/>
            <person name="Ohm R.A."/>
            <person name="Bhattacharya S.S."/>
            <person name="Shirouzu T."/>
            <person name="Yoshinaga Y."/>
            <person name="Martin F.M."/>
            <person name="Grigoriev I.V."/>
            <person name="Hibbett D.S."/>
        </authorList>
    </citation>
    <scope>NUCLEOTIDE SEQUENCE [LARGE SCALE GENOMIC DNA]</scope>
    <source>
        <strain evidence="2 3">CBS 109695</strain>
    </source>
</reference>
<sequence length="237" mass="25480">MNSVAPNHYSPADSGMSRHAPPQEMDRVISSTWHVLEQTPPPSLREVLGAYNSRGDGDRDMLIAMLNAKSAEDQRIASVAALHRTMLERQYAPPMSTPPALPPLHIHHDRHNYSPAASSSHPYARRPERRASAGSSGRSRSPAPASPSSHSSRKRRRTSRDISPIHTSDDSYSSTLHDQSPSPYASSPSASASSSPRSRASMTIGSLLSGKDAAPRAYTSDIRTSGYMSGTRSAVAA</sequence>
<keyword evidence="3" id="KW-1185">Reference proteome</keyword>
<organism evidence="2 3">
    <name type="scientific">Athelia psychrophila</name>
    <dbReference type="NCBI Taxonomy" id="1759441"/>
    <lineage>
        <taxon>Eukaryota</taxon>
        <taxon>Fungi</taxon>
        <taxon>Dikarya</taxon>
        <taxon>Basidiomycota</taxon>
        <taxon>Agaricomycotina</taxon>
        <taxon>Agaricomycetes</taxon>
        <taxon>Agaricomycetidae</taxon>
        <taxon>Atheliales</taxon>
        <taxon>Atheliaceae</taxon>
        <taxon>Athelia</taxon>
    </lineage>
</organism>
<feature type="compositionally biased region" description="Polar residues" evidence="1">
    <location>
        <begin position="221"/>
        <end position="237"/>
    </location>
</feature>
<feature type="compositionally biased region" description="Low complexity" evidence="1">
    <location>
        <begin position="113"/>
        <end position="122"/>
    </location>
</feature>
<dbReference type="EMBL" id="KV417486">
    <property type="protein sequence ID" value="KZP32247.1"/>
    <property type="molecule type" value="Genomic_DNA"/>
</dbReference>
<feature type="region of interest" description="Disordered" evidence="1">
    <location>
        <begin position="1"/>
        <end position="26"/>
    </location>
</feature>
<feature type="compositionally biased region" description="Polar residues" evidence="1">
    <location>
        <begin position="170"/>
        <end position="179"/>
    </location>
</feature>